<dbReference type="SUPFAM" id="SSF57701">
    <property type="entry name" value="Zn2/Cys6 DNA-binding domain"/>
    <property type="match status" value="1"/>
</dbReference>
<evidence type="ECO:0000259" key="3">
    <source>
        <dbReference type="Pfam" id="PF00172"/>
    </source>
</evidence>
<sequence length="98" mass="10953">MLPEVRCDEQHPECGRCMRAGVKYPGYDQQLKWSNKYEVFLPNGAEKAVRKTTSATNAKNVKKDNAEVPAMHMPDAPNKSKIPVNPVNSQEHDESLAS</sequence>
<feature type="non-terminal residue" evidence="4">
    <location>
        <position position="98"/>
    </location>
</feature>
<feature type="domain" description="Zn(2)-C6 fungal-type" evidence="3">
    <location>
        <begin position="5"/>
        <end position="33"/>
    </location>
</feature>
<name>A0AA35MHR2_9HYPO</name>
<evidence type="ECO:0000256" key="2">
    <source>
        <dbReference type="SAM" id="MobiDB-lite"/>
    </source>
</evidence>
<evidence type="ECO:0000313" key="4">
    <source>
        <dbReference type="EMBL" id="CAI6097301.1"/>
    </source>
</evidence>
<keyword evidence="1" id="KW-0539">Nucleus</keyword>
<evidence type="ECO:0000256" key="1">
    <source>
        <dbReference type="ARBA" id="ARBA00023242"/>
    </source>
</evidence>
<dbReference type="GO" id="GO:0008270">
    <property type="term" value="F:zinc ion binding"/>
    <property type="evidence" value="ECO:0007669"/>
    <property type="project" value="InterPro"/>
</dbReference>
<dbReference type="EMBL" id="CABFNP030001288">
    <property type="protein sequence ID" value="CAI6097301.1"/>
    <property type="molecule type" value="Genomic_DNA"/>
</dbReference>
<comment type="caution">
    <text evidence="4">The sequence shown here is derived from an EMBL/GenBank/DDBJ whole genome shotgun (WGS) entry which is preliminary data.</text>
</comment>
<gene>
    <name evidence="4" type="ORF">CCHLO57077_00014619</name>
</gene>
<dbReference type="Pfam" id="PF00172">
    <property type="entry name" value="Zn_clus"/>
    <property type="match status" value="1"/>
</dbReference>
<dbReference type="GO" id="GO:0000981">
    <property type="term" value="F:DNA-binding transcription factor activity, RNA polymerase II-specific"/>
    <property type="evidence" value="ECO:0007669"/>
    <property type="project" value="InterPro"/>
</dbReference>
<dbReference type="Proteomes" id="UP001160390">
    <property type="component" value="Unassembled WGS sequence"/>
</dbReference>
<accession>A0AA35MHR2</accession>
<feature type="region of interest" description="Disordered" evidence="2">
    <location>
        <begin position="51"/>
        <end position="98"/>
    </location>
</feature>
<keyword evidence="5" id="KW-1185">Reference proteome</keyword>
<dbReference type="AlphaFoldDB" id="A0AA35MHR2"/>
<dbReference type="InterPro" id="IPR001138">
    <property type="entry name" value="Zn2Cys6_DnaBD"/>
</dbReference>
<organism evidence="4 5">
    <name type="scientific">Clonostachys chloroleuca</name>
    <dbReference type="NCBI Taxonomy" id="1926264"/>
    <lineage>
        <taxon>Eukaryota</taxon>
        <taxon>Fungi</taxon>
        <taxon>Dikarya</taxon>
        <taxon>Ascomycota</taxon>
        <taxon>Pezizomycotina</taxon>
        <taxon>Sordariomycetes</taxon>
        <taxon>Hypocreomycetidae</taxon>
        <taxon>Hypocreales</taxon>
        <taxon>Bionectriaceae</taxon>
        <taxon>Clonostachys</taxon>
    </lineage>
</organism>
<dbReference type="Gene3D" id="4.10.240.10">
    <property type="entry name" value="Zn(2)-C6 fungal-type DNA-binding domain"/>
    <property type="match status" value="1"/>
</dbReference>
<protein>
    <recommendedName>
        <fullName evidence="3">Zn(2)-C6 fungal-type domain-containing protein</fullName>
    </recommendedName>
</protein>
<proteinExistence type="predicted"/>
<evidence type="ECO:0000313" key="5">
    <source>
        <dbReference type="Proteomes" id="UP001160390"/>
    </source>
</evidence>
<dbReference type="InterPro" id="IPR036864">
    <property type="entry name" value="Zn2-C6_fun-type_DNA-bd_sf"/>
</dbReference>
<reference evidence="4" key="1">
    <citation type="submission" date="2023-01" db="EMBL/GenBank/DDBJ databases">
        <authorList>
            <person name="Piombo E."/>
        </authorList>
    </citation>
    <scope>NUCLEOTIDE SEQUENCE</scope>
</reference>